<evidence type="ECO:0000256" key="1">
    <source>
        <dbReference type="SAM" id="SignalP"/>
    </source>
</evidence>
<dbReference type="EMBL" id="GISG01215547">
    <property type="protein sequence ID" value="MBA4662331.1"/>
    <property type="molecule type" value="Transcribed_RNA"/>
</dbReference>
<organism evidence="2">
    <name type="scientific">Opuntia streptacantha</name>
    <name type="common">Prickly pear cactus</name>
    <name type="synonym">Opuntia cardona</name>
    <dbReference type="NCBI Taxonomy" id="393608"/>
    <lineage>
        <taxon>Eukaryota</taxon>
        <taxon>Viridiplantae</taxon>
        <taxon>Streptophyta</taxon>
        <taxon>Embryophyta</taxon>
        <taxon>Tracheophyta</taxon>
        <taxon>Spermatophyta</taxon>
        <taxon>Magnoliopsida</taxon>
        <taxon>eudicotyledons</taxon>
        <taxon>Gunneridae</taxon>
        <taxon>Pentapetalae</taxon>
        <taxon>Caryophyllales</taxon>
        <taxon>Cactineae</taxon>
        <taxon>Cactaceae</taxon>
        <taxon>Opuntioideae</taxon>
        <taxon>Opuntia</taxon>
    </lineage>
</organism>
<evidence type="ECO:0000313" key="2">
    <source>
        <dbReference type="EMBL" id="MBA4662331.1"/>
    </source>
</evidence>
<accession>A0A7C9AB60</accession>
<dbReference type="AlphaFoldDB" id="A0A7C9AB60"/>
<feature type="chain" id="PRO_5027827824" evidence="1">
    <location>
        <begin position="25"/>
        <end position="117"/>
    </location>
</feature>
<name>A0A7C9AB60_OPUST</name>
<sequence length="117" mass="12808">MQSKMVLVDLALISSGVVFQMAKGSSIMSQKMSFALAIRVSSKKAIKASQVGTLHGPLLDLVSSRGTCQGNSGLLTEEAMLQSFALFLHRYCWLPWLQFPVLMTTGIIGRMFLLEVL</sequence>
<proteinExistence type="predicted"/>
<reference evidence="2" key="2">
    <citation type="submission" date="2020-07" db="EMBL/GenBank/DDBJ databases">
        <authorList>
            <person name="Vera ALvarez R."/>
            <person name="Arias-Moreno D.M."/>
            <person name="Jimenez-Jacinto V."/>
            <person name="Jimenez-Bremont J.F."/>
            <person name="Swaminathan K."/>
            <person name="Moose S.P."/>
            <person name="Guerrero-Gonzalez M.L."/>
            <person name="Marino-Ramirez L."/>
            <person name="Landsman D."/>
            <person name="Rodriguez-Kessler M."/>
            <person name="Delgado-Sanchez P."/>
        </authorList>
    </citation>
    <scope>NUCLEOTIDE SEQUENCE</scope>
    <source>
        <tissue evidence="2">Cladode</tissue>
    </source>
</reference>
<protein>
    <submittedName>
        <fullName evidence="2">Uncharacterized protein</fullName>
    </submittedName>
</protein>
<reference evidence="2" key="1">
    <citation type="journal article" date="2013" name="J. Plant Res.">
        <title>Effect of fungi and light on seed germination of three Opuntia species from semiarid lands of central Mexico.</title>
        <authorList>
            <person name="Delgado-Sanchez P."/>
            <person name="Jimenez-Bremont J.F."/>
            <person name="Guerrero-Gonzalez Mde L."/>
            <person name="Flores J."/>
        </authorList>
    </citation>
    <scope>NUCLEOTIDE SEQUENCE</scope>
    <source>
        <tissue evidence="2">Cladode</tissue>
    </source>
</reference>
<feature type="signal peptide" evidence="1">
    <location>
        <begin position="1"/>
        <end position="24"/>
    </location>
</feature>
<keyword evidence="1" id="KW-0732">Signal</keyword>